<dbReference type="AlphaFoldDB" id="A0A317FKJ6"/>
<dbReference type="RefSeq" id="WP_109869100.1">
    <property type="nucleotide sequence ID" value="NZ_QGNA01000001.1"/>
</dbReference>
<dbReference type="Gene3D" id="3.40.50.720">
    <property type="entry name" value="NAD(P)-binding Rossmann-like Domain"/>
    <property type="match status" value="1"/>
</dbReference>
<dbReference type="Proteomes" id="UP000245765">
    <property type="component" value="Unassembled WGS sequence"/>
</dbReference>
<dbReference type="InterPro" id="IPR023401">
    <property type="entry name" value="ODC_N"/>
</dbReference>
<dbReference type="PANTHER" id="PTHR13812:SF19">
    <property type="entry name" value="KETIMINE REDUCTASE MU-CRYSTALLIN"/>
    <property type="match status" value="1"/>
</dbReference>
<protein>
    <submittedName>
        <fullName evidence="1">Ornithine cyclodeaminase</fullName>
    </submittedName>
</protein>
<accession>A0A317FKJ6</accession>
<reference evidence="2" key="1">
    <citation type="submission" date="2018-05" db="EMBL/GenBank/DDBJ databases">
        <authorList>
            <person name="Du Z."/>
            <person name="Wang X."/>
        </authorList>
    </citation>
    <scope>NUCLEOTIDE SEQUENCE [LARGE SCALE GENOMIC DNA]</scope>
    <source>
        <strain evidence="2">CQN31</strain>
    </source>
</reference>
<dbReference type="Pfam" id="PF02423">
    <property type="entry name" value="OCD_Mu_crystall"/>
    <property type="match status" value="1"/>
</dbReference>
<sequence>MLTFLDEARLRALLRYEALIPAIERALVAFSAGRVQQPPRHLLHLAPHGGHFAAMSAYGDALGLGVKLVAFHPGNAAQGLPTHHGLVVLLRPETGEPLAVMDARPITAMRTAAASALATRALARADARVLAILGTGAQARAHAEALRLVRDFREIRVWGRNPVRAQDLAKDIGAVAMPSAEAAVRGAQVVVTATAATEPVLRGAWLEPEAQVNAIGWSGAAGSEVDDAVLQGAFVIADSGEAVGREAGGTRPVEIGAELGEILAGTRRVPDGGRRVFRSVGLAVQDVAAAALVAETLRLQGG</sequence>
<keyword evidence="2" id="KW-1185">Reference proteome</keyword>
<evidence type="ECO:0000313" key="2">
    <source>
        <dbReference type="Proteomes" id="UP000245765"/>
    </source>
</evidence>
<dbReference type="PANTHER" id="PTHR13812">
    <property type="entry name" value="KETIMINE REDUCTASE MU-CRYSTALLIN"/>
    <property type="match status" value="1"/>
</dbReference>
<dbReference type="InterPro" id="IPR036291">
    <property type="entry name" value="NAD(P)-bd_dom_sf"/>
</dbReference>
<dbReference type="Gene3D" id="3.30.1780.10">
    <property type="entry name" value="ornithine cyclodeaminase, domain 1"/>
    <property type="match status" value="1"/>
</dbReference>
<dbReference type="GO" id="GO:0042562">
    <property type="term" value="F:hormone binding"/>
    <property type="evidence" value="ECO:0007669"/>
    <property type="project" value="TreeGrafter"/>
</dbReference>
<name>A0A317FKJ6_9PROT</name>
<dbReference type="SUPFAM" id="SSF51735">
    <property type="entry name" value="NAD(P)-binding Rossmann-fold domains"/>
    <property type="match status" value="1"/>
</dbReference>
<dbReference type="InterPro" id="IPR003462">
    <property type="entry name" value="ODC_Mu_crystall"/>
</dbReference>
<gene>
    <name evidence="1" type="ORF">DFH01_04140</name>
</gene>
<dbReference type="EMBL" id="QGNA01000001">
    <property type="protein sequence ID" value="PWS38479.1"/>
    <property type="molecule type" value="Genomic_DNA"/>
</dbReference>
<evidence type="ECO:0000313" key="1">
    <source>
        <dbReference type="EMBL" id="PWS38479.1"/>
    </source>
</evidence>
<dbReference type="GO" id="GO:0005737">
    <property type="term" value="C:cytoplasm"/>
    <property type="evidence" value="ECO:0007669"/>
    <property type="project" value="TreeGrafter"/>
</dbReference>
<comment type="caution">
    <text evidence="1">The sequence shown here is derived from an EMBL/GenBank/DDBJ whole genome shotgun (WGS) entry which is preliminary data.</text>
</comment>
<organism evidence="1 2">
    <name type="scientific">Falsiroseomonas bella</name>
    <dbReference type="NCBI Taxonomy" id="2184016"/>
    <lineage>
        <taxon>Bacteria</taxon>
        <taxon>Pseudomonadati</taxon>
        <taxon>Pseudomonadota</taxon>
        <taxon>Alphaproteobacteria</taxon>
        <taxon>Acetobacterales</taxon>
        <taxon>Roseomonadaceae</taxon>
        <taxon>Falsiroseomonas</taxon>
    </lineage>
</organism>
<proteinExistence type="predicted"/>
<dbReference type="OrthoDB" id="9801817at2"/>
<dbReference type="PIRSF" id="PIRSF001439">
    <property type="entry name" value="CryM"/>
    <property type="match status" value="1"/>
</dbReference>